<evidence type="ECO:0000313" key="2">
    <source>
        <dbReference type="EMBL" id="KAJ8322139.1"/>
    </source>
</evidence>
<dbReference type="PANTHER" id="PTHR43802:SF1">
    <property type="entry name" value="IP11341P-RELATED"/>
    <property type="match status" value="1"/>
</dbReference>
<proteinExistence type="inferred from homology"/>
<reference evidence="2 3" key="1">
    <citation type="submission" date="2022-12" db="EMBL/GenBank/DDBJ databases">
        <title>Chromosome-level genome of Tegillarca granosa.</title>
        <authorList>
            <person name="Kim J."/>
        </authorList>
    </citation>
    <scope>NUCLEOTIDE SEQUENCE [LARGE SCALE GENOMIC DNA]</scope>
    <source>
        <strain evidence="2">Teg-2019</strain>
        <tissue evidence="2">Adductor muscle</tissue>
    </source>
</reference>
<dbReference type="PANTHER" id="PTHR43802">
    <property type="entry name" value="ENOYL-COA HYDRATASE"/>
    <property type="match status" value="1"/>
</dbReference>
<name>A0ABQ9FY55_TEGGR</name>
<evidence type="ECO:0000256" key="1">
    <source>
        <dbReference type="ARBA" id="ARBA00005254"/>
    </source>
</evidence>
<accession>A0ABQ9FY55</accession>
<dbReference type="Gene3D" id="1.10.287.2460">
    <property type="match status" value="1"/>
</dbReference>
<dbReference type="Gene3D" id="3.90.226.10">
    <property type="entry name" value="2-enoyl-CoA Hydratase, Chain A, domain 1"/>
    <property type="match status" value="2"/>
</dbReference>
<sequence>MIAINRPENRNAIDPPTAKLLYEAFKTFESDKESIVAVLHGKGGHFCAGWDLKALSKADPSSLPDDPKTTEYGPIGPSRMMFTKPVIASVSGYAVAGVPLVDGGTARLPQLIGLSRALDMILTGRPVEAKEAYEFGLANRIAKTGTGLGVAVNLAFDIARFPQRCMNTDRKSAYYSTYNAKSIEDALQYEFMET</sequence>
<dbReference type="Proteomes" id="UP001217089">
    <property type="component" value="Unassembled WGS sequence"/>
</dbReference>
<evidence type="ECO:0008006" key="4">
    <source>
        <dbReference type="Google" id="ProtNLM"/>
    </source>
</evidence>
<organism evidence="2 3">
    <name type="scientific">Tegillarca granosa</name>
    <name type="common">Malaysian cockle</name>
    <name type="synonym">Anadara granosa</name>
    <dbReference type="NCBI Taxonomy" id="220873"/>
    <lineage>
        <taxon>Eukaryota</taxon>
        <taxon>Metazoa</taxon>
        <taxon>Spiralia</taxon>
        <taxon>Lophotrochozoa</taxon>
        <taxon>Mollusca</taxon>
        <taxon>Bivalvia</taxon>
        <taxon>Autobranchia</taxon>
        <taxon>Pteriomorphia</taxon>
        <taxon>Arcoida</taxon>
        <taxon>Arcoidea</taxon>
        <taxon>Arcidae</taxon>
        <taxon>Tegillarca</taxon>
    </lineage>
</organism>
<comment type="caution">
    <text evidence="2">The sequence shown here is derived from an EMBL/GenBank/DDBJ whole genome shotgun (WGS) entry which is preliminary data.</text>
</comment>
<dbReference type="Pfam" id="PF00378">
    <property type="entry name" value="ECH_1"/>
    <property type="match status" value="1"/>
</dbReference>
<dbReference type="EMBL" id="JARBDR010000018">
    <property type="protein sequence ID" value="KAJ8322139.1"/>
    <property type="molecule type" value="Genomic_DNA"/>
</dbReference>
<keyword evidence="3" id="KW-1185">Reference proteome</keyword>
<dbReference type="SUPFAM" id="SSF52096">
    <property type="entry name" value="ClpP/crotonase"/>
    <property type="match status" value="1"/>
</dbReference>
<evidence type="ECO:0000313" key="3">
    <source>
        <dbReference type="Proteomes" id="UP001217089"/>
    </source>
</evidence>
<comment type="similarity">
    <text evidence="1">Belongs to the enoyl-CoA hydratase/isomerase family.</text>
</comment>
<gene>
    <name evidence="2" type="ORF">KUTeg_000610</name>
</gene>
<protein>
    <recommendedName>
        <fullName evidence="4">Carnitinyl-CoA dehydratase</fullName>
    </recommendedName>
</protein>
<dbReference type="CDD" id="cd06558">
    <property type="entry name" value="crotonase-like"/>
    <property type="match status" value="1"/>
</dbReference>
<dbReference type="InterPro" id="IPR029045">
    <property type="entry name" value="ClpP/crotonase-like_dom_sf"/>
</dbReference>
<dbReference type="InterPro" id="IPR001753">
    <property type="entry name" value="Enoyl-CoA_hydra/iso"/>
</dbReference>